<sequence>MKMKLQRCQGGVIVGACVVCEDPKGSVHFGVVSCAACSAFFRRTIAENRKYSCRRSFDGHLSCPIDQNYRCYCRACRLQKCLLMGMDPGCVQLHRDLYGSKVKPSSLEASLSSRSSSSSSTYSPISCAGLEEQLFALSRTTVFAPNPQILASGGSWVSTDQLRSPTPVVSTFDMQPKSYSDSSSAVIIEQQRKNMIETMIDSYRQLLERRRLVYCPGSMRDILGGTMPTLRPACYYGERVRRDRLRVDIALFVEFLNTIQPFPSLELDDKF</sequence>
<keyword evidence="6" id="KW-0805">Transcription regulation</keyword>
<dbReference type="SUPFAM" id="SSF57716">
    <property type="entry name" value="Glucocorticoid receptor-like (DNA-binding domain)"/>
    <property type="match status" value="1"/>
</dbReference>
<dbReference type="InterPro" id="IPR050274">
    <property type="entry name" value="Nuclear_hormone_rcpt_NR2"/>
</dbReference>
<comment type="subcellular location">
    <subcellularLocation>
        <location evidence="1">Nucleus</location>
    </subcellularLocation>
</comment>
<evidence type="ECO:0000256" key="4">
    <source>
        <dbReference type="ARBA" id="ARBA00022771"/>
    </source>
</evidence>
<evidence type="ECO:0000256" key="8">
    <source>
        <dbReference type="ARBA" id="ARBA00023163"/>
    </source>
</evidence>
<keyword evidence="4" id="KW-0863">Zinc-finger</keyword>
<name>A0AA36H2F5_CYLNA</name>
<dbReference type="EMBL" id="CATQJL010000305">
    <property type="protein sequence ID" value="CAJ0602561.1"/>
    <property type="molecule type" value="Genomic_DNA"/>
</dbReference>
<dbReference type="GO" id="GO:0005634">
    <property type="term" value="C:nucleus"/>
    <property type="evidence" value="ECO:0007669"/>
    <property type="project" value="UniProtKB-SubCell"/>
</dbReference>
<evidence type="ECO:0000256" key="9">
    <source>
        <dbReference type="ARBA" id="ARBA00023170"/>
    </source>
</evidence>
<keyword evidence="7" id="KW-0238">DNA-binding</keyword>
<dbReference type="Proteomes" id="UP001176961">
    <property type="component" value="Unassembled WGS sequence"/>
</dbReference>
<evidence type="ECO:0000256" key="10">
    <source>
        <dbReference type="ARBA" id="ARBA00023242"/>
    </source>
</evidence>
<evidence type="ECO:0000256" key="7">
    <source>
        <dbReference type="ARBA" id="ARBA00023125"/>
    </source>
</evidence>
<evidence type="ECO:0000256" key="2">
    <source>
        <dbReference type="ARBA" id="ARBA00005993"/>
    </source>
</evidence>
<dbReference type="GO" id="GO:0000978">
    <property type="term" value="F:RNA polymerase II cis-regulatory region sequence-specific DNA binding"/>
    <property type="evidence" value="ECO:0007669"/>
    <property type="project" value="InterPro"/>
</dbReference>
<proteinExistence type="inferred from homology"/>
<dbReference type="GO" id="GO:0008270">
    <property type="term" value="F:zinc ion binding"/>
    <property type="evidence" value="ECO:0007669"/>
    <property type="project" value="UniProtKB-KW"/>
</dbReference>
<dbReference type="GO" id="GO:0003700">
    <property type="term" value="F:DNA-binding transcription factor activity"/>
    <property type="evidence" value="ECO:0007669"/>
    <property type="project" value="InterPro"/>
</dbReference>
<keyword evidence="13" id="KW-1185">Reference proteome</keyword>
<keyword evidence="8" id="KW-0804">Transcription</keyword>
<evidence type="ECO:0000256" key="1">
    <source>
        <dbReference type="ARBA" id="ARBA00004123"/>
    </source>
</evidence>
<evidence type="ECO:0000256" key="6">
    <source>
        <dbReference type="ARBA" id="ARBA00023015"/>
    </source>
</evidence>
<dbReference type="PROSITE" id="PS00031">
    <property type="entry name" value="NUCLEAR_REC_DBD_1"/>
    <property type="match status" value="1"/>
</dbReference>
<organism evidence="12 13">
    <name type="scientific">Cylicocyclus nassatus</name>
    <name type="common">Nematode worm</name>
    <dbReference type="NCBI Taxonomy" id="53992"/>
    <lineage>
        <taxon>Eukaryota</taxon>
        <taxon>Metazoa</taxon>
        <taxon>Ecdysozoa</taxon>
        <taxon>Nematoda</taxon>
        <taxon>Chromadorea</taxon>
        <taxon>Rhabditida</taxon>
        <taxon>Rhabditina</taxon>
        <taxon>Rhabditomorpha</taxon>
        <taxon>Strongyloidea</taxon>
        <taxon>Strongylidae</taxon>
        <taxon>Cylicocyclus</taxon>
    </lineage>
</organism>
<dbReference type="PROSITE" id="PS51030">
    <property type="entry name" value="NUCLEAR_REC_DBD_2"/>
    <property type="match status" value="1"/>
</dbReference>
<dbReference type="InterPro" id="IPR001628">
    <property type="entry name" value="Znf_hrmn_rcpt"/>
</dbReference>
<evidence type="ECO:0000313" key="12">
    <source>
        <dbReference type="EMBL" id="CAJ0602561.1"/>
    </source>
</evidence>
<evidence type="ECO:0000256" key="3">
    <source>
        <dbReference type="ARBA" id="ARBA00022723"/>
    </source>
</evidence>
<comment type="similarity">
    <text evidence="2">Belongs to the nuclear hormone receptor family.</text>
</comment>
<protein>
    <recommendedName>
        <fullName evidence="11">Nuclear receptor domain-containing protein</fullName>
    </recommendedName>
</protein>
<feature type="domain" description="Nuclear receptor" evidence="11">
    <location>
        <begin position="14"/>
        <end position="93"/>
    </location>
</feature>
<reference evidence="12" key="1">
    <citation type="submission" date="2023-07" db="EMBL/GenBank/DDBJ databases">
        <authorList>
            <consortium name="CYATHOMIX"/>
        </authorList>
    </citation>
    <scope>NUCLEOTIDE SEQUENCE</scope>
    <source>
        <strain evidence="12">N/A</strain>
    </source>
</reference>
<dbReference type="Gene3D" id="3.30.50.10">
    <property type="entry name" value="Erythroid Transcription Factor GATA-1, subunit A"/>
    <property type="match status" value="1"/>
</dbReference>
<evidence type="ECO:0000259" key="11">
    <source>
        <dbReference type="PROSITE" id="PS51030"/>
    </source>
</evidence>
<dbReference type="AlphaFoldDB" id="A0AA36H2F5"/>
<evidence type="ECO:0000256" key="5">
    <source>
        <dbReference type="ARBA" id="ARBA00022833"/>
    </source>
</evidence>
<accession>A0AA36H2F5</accession>
<keyword evidence="9" id="KW-0675">Receptor</keyword>
<dbReference type="SMART" id="SM00399">
    <property type="entry name" value="ZnF_C4"/>
    <property type="match status" value="1"/>
</dbReference>
<dbReference type="PRINTS" id="PR00047">
    <property type="entry name" value="STROIDFINGER"/>
</dbReference>
<dbReference type="PANTHER" id="PTHR24083">
    <property type="entry name" value="NUCLEAR HORMONE RECEPTOR"/>
    <property type="match status" value="1"/>
</dbReference>
<keyword evidence="3" id="KW-0479">Metal-binding</keyword>
<gene>
    <name evidence="12" type="ORF">CYNAS_LOCUS14544</name>
</gene>
<keyword evidence="5" id="KW-0862">Zinc</keyword>
<dbReference type="Pfam" id="PF00105">
    <property type="entry name" value="zf-C4"/>
    <property type="match status" value="1"/>
</dbReference>
<dbReference type="InterPro" id="IPR013088">
    <property type="entry name" value="Znf_NHR/GATA"/>
</dbReference>
<comment type="caution">
    <text evidence="12">The sequence shown here is derived from an EMBL/GenBank/DDBJ whole genome shotgun (WGS) entry which is preliminary data.</text>
</comment>
<dbReference type="InterPro" id="IPR049636">
    <property type="entry name" value="HNF4-like_DBD"/>
</dbReference>
<keyword evidence="10" id="KW-0539">Nucleus</keyword>
<evidence type="ECO:0000313" key="13">
    <source>
        <dbReference type="Proteomes" id="UP001176961"/>
    </source>
</evidence>
<dbReference type="CDD" id="cd06960">
    <property type="entry name" value="NR_DBD_HNF4A"/>
    <property type="match status" value="1"/>
</dbReference>